<dbReference type="RefSeq" id="WP_012645554.1">
    <property type="nucleotide sequence ID" value="NC_011979.1"/>
</dbReference>
<dbReference type="Proteomes" id="UP000007721">
    <property type="component" value="Chromosome"/>
</dbReference>
<dbReference type="Gene3D" id="3.20.20.140">
    <property type="entry name" value="Metal-dependent hydrolases"/>
    <property type="match status" value="1"/>
</dbReference>
<dbReference type="eggNOG" id="COG1387">
    <property type="taxonomic scope" value="Bacteria"/>
</dbReference>
<name>B9LZL1_GEODF</name>
<sequence length="236" mass="25267">MELIADMHTHTIASGHAYSTVNELAEAAARKGLKAIALTDHGPAMPGGPHLYHFGAIRFIPREIAGVRILCGTEANILNEHGDIDLPDRYQERLDFVMAGLHEGCGFDGQGIEHNTEAVINAMANPRIHAISHPGNPLFPLDYEKIVKAALDTGTALEINNASLGISREGSRPNCERLVELIARYGASLVVGSDAHIAQGVGIFDDALLLLAKAGITETQVVNSSMARLLSFLHLL</sequence>
<gene>
    <name evidence="2" type="ordered locus">Geob_0456</name>
</gene>
<dbReference type="InterPro" id="IPR016195">
    <property type="entry name" value="Pol/histidinol_Pase-like"/>
</dbReference>
<proteinExistence type="predicted"/>
<accession>B9LZL1</accession>
<dbReference type="NCBIfam" id="NF006702">
    <property type="entry name" value="PRK09248.1"/>
    <property type="match status" value="1"/>
</dbReference>
<evidence type="ECO:0000259" key="1">
    <source>
        <dbReference type="SMART" id="SM00481"/>
    </source>
</evidence>
<keyword evidence="3" id="KW-1185">Reference proteome</keyword>
<dbReference type="InterPro" id="IPR004013">
    <property type="entry name" value="PHP_dom"/>
</dbReference>
<dbReference type="PANTHER" id="PTHR36928">
    <property type="entry name" value="PHOSPHATASE YCDX-RELATED"/>
    <property type="match status" value="1"/>
</dbReference>
<dbReference type="GO" id="GO:0005829">
    <property type="term" value="C:cytosol"/>
    <property type="evidence" value="ECO:0007669"/>
    <property type="project" value="TreeGrafter"/>
</dbReference>
<evidence type="ECO:0000313" key="3">
    <source>
        <dbReference type="Proteomes" id="UP000007721"/>
    </source>
</evidence>
<dbReference type="EMBL" id="CP001390">
    <property type="protein sequence ID" value="ACM18825.1"/>
    <property type="molecule type" value="Genomic_DNA"/>
</dbReference>
<dbReference type="STRING" id="316067.Geob_0456"/>
<dbReference type="InterPro" id="IPR003141">
    <property type="entry name" value="Pol/His_phosphatase_N"/>
</dbReference>
<dbReference type="PANTHER" id="PTHR36928:SF1">
    <property type="entry name" value="PHOSPHATASE YCDX-RELATED"/>
    <property type="match status" value="1"/>
</dbReference>
<keyword evidence="2" id="KW-0378">Hydrolase</keyword>
<dbReference type="CDD" id="cd07437">
    <property type="entry name" value="PHP_HisPPase_Ycdx_like"/>
    <property type="match status" value="1"/>
</dbReference>
<dbReference type="InterPro" id="IPR050243">
    <property type="entry name" value="PHP_phosphatase"/>
</dbReference>
<organism evidence="2 3">
    <name type="scientific">Geotalea daltonii (strain DSM 22248 / JCM 15807 / FRC-32)</name>
    <name type="common">Geobacter daltonii</name>
    <dbReference type="NCBI Taxonomy" id="316067"/>
    <lineage>
        <taxon>Bacteria</taxon>
        <taxon>Pseudomonadati</taxon>
        <taxon>Thermodesulfobacteriota</taxon>
        <taxon>Desulfuromonadia</taxon>
        <taxon>Geobacterales</taxon>
        <taxon>Geobacteraceae</taxon>
        <taxon>Geotalea</taxon>
    </lineage>
</organism>
<dbReference type="GO" id="GO:0008270">
    <property type="term" value="F:zinc ion binding"/>
    <property type="evidence" value="ECO:0007669"/>
    <property type="project" value="TreeGrafter"/>
</dbReference>
<feature type="domain" description="Polymerase/histidinol phosphatase N-terminal" evidence="1">
    <location>
        <begin position="5"/>
        <end position="79"/>
    </location>
</feature>
<dbReference type="KEGG" id="geo:Geob_0456"/>
<dbReference type="Pfam" id="PF02811">
    <property type="entry name" value="PHP"/>
    <property type="match status" value="1"/>
</dbReference>
<dbReference type="GO" id="GO:0042578">
    <property type="term" value="F:phosphoric ester hydrolase activity"/>
    <property type="evidence" value="ECO:0007669"/>
    <property type="project" value="TreeGrafter"/>
</dbReference>
<reference evidence="2 3" key="1">
    <citation type="submission" date="2009-01" db="EMBL/GenBank/DDBJ databases">
        <title>Complete sequence of Geobacter sp. FRC-32.</title>
        <authorList>
            <consortium name="US DOE Joint Genome Institute"/>
            <person name="Lucas S."/>
            <person name="Copeland A."/>
            <person name="Lapidus A."/>
            <person name="Glavina del Rio T."/>
            <person name="Dalin E."/>
            <person name="Tice H."/>
            <person name="Bruce D."/>
            <person name="Goodwin L."/>
            <person name="Pitluck S."/>
            <person name="Saunders E."/>
            <person name="Brettin T."/>
            <person name="Detter J.C."/>
            <person name="Han C."/>
            <person name="Larimer F."/>
            <person name="Land M."/>
            <person name="Hauser L."/>
            <person name="Kyrpides N."/>
            <person name="Ovchinnikova G."/>
            <person name="Kostka J."/>
            <person name="Richardson P."/>
        </authorList>
    </citation>
    <scope>NUCLEOTIDE SEQUENCE [LARGE SCALE GENOMIC DNA]</scope>
    <source>
        <strain evidence="3">DSM 22248 / JCM 15807 / FRC-32</strain>
    </source>
</reference>
<dbReference type="HOGENOM" id="CLU_061999_0_1_7"/>
<protein>
    <submittedName>
        <fullName evidence="2">Zinc-dependent hydrolase YcdX</fullName>
    </submittedName>
</protein>
<dbReference type="SUPFAM" id="SSF89550">
    <property type="entry name" value="PHP domain-like"/>
    <property type="match status" value="1"/>
</dbReference>
<dbReference type="OrthoDB" id="9808747at2"/>
<dbReference type="SMART" id="SM00481">
    <property type="entry name" value="POLIIIAc"/>
    <property type="match status" value="1"/>
</dbReference>
<dbReference type="AlphaFoldDB" id="B9LZL1"/>
<evidence type="ECO:0000313" key="2">
    <source>
        <dbReference type="EMBL" id="ACM18825.1"/>
    </source>
</evidence>